<dbReference type="SUPFAM" id="SSF49562">
    <property type="entry name" value="C2 domain (Calcium/lipid-binding domain, CaLB)"/>
    <property type="match status" value="2"/>
</dbReference>
<dbReference type="GO" id="GO:0019992">
    <property type="term" value="F:diacylglycerol binding"/>
    <property type="evidence" value="ECO:0007669"/>
    <property type="project" value="InterPro"/>
</dbReference>
<feature type="domain" description="Phorbol-ester/DAG-type" evidence="7">
    <location>
        <begin position="303"/>
        <end position="353"/>
    </location>
</feature>
<keyword evidence="1" id="KW-0479">Metal-binding</keyword>
<accession>A0A3M7PB41</accession>
<feature type="domain" description="C2" evidence="6">
    <location>
        <begin position="1269"/>
        <end position="1394"/>
    </location>
</feature>
<dbReference type="InterPro" id="IPR014772">
    <property type="entry name" value="Munc13_dom-2"/>
</dbReference>
<dbReference type="SUPFAM" id="SSF57889">
    <property type="entry name" value="Cysteine-rich domain"/>
    <property type="match status" value="1"/>
</dbReference>
<evidence type="ECO:0000259" key="9">
    <source>
        <dbReference type="PROSITE" id="PS51259"/>
    </source>
</evidence>
<dbReference type="PROSITE" id="PS50081">
    <property type="entry name" value="ZF_DAG_PE_2"/>
    <property type="match status" value="1"/>
</dbReference>
<dbReference type="EMBL" id="REGN01012286">
    <property type="protein sequence ID" value="RMZ96315.1"/>
    <property type="molecule type" value="Genomic_DNA"/>
</dbReference>
<dbReference type="InterPro" id="IPR037302">
    <property type="entry name" value="Unc-13_C2B"/>
</dbReference>
<dbReference type="GO" id="GO:0008270">
    <property type="term" value="F:zinc ion binding"/>
    <property type="evidence" value="ECO:0007669"/>
    <property type="project" value="UniProtKB-KW"/>
</dbReference>
<feature type="domain" description="C2" evidence="6">
    <location>
        <begin position="409"/>
        <end position="533"/>
    </location>
</feature>
<dbReference type="PROSITE" id="PS51258">
    <property type="entry name" value="MHD1"/>
    <property type="match status" value="1"/>
</dbReference>
<evidence type="ECO:0000256" key="3">
    <source>
        <dbReference type="ARBA" id="ARBA00022771"/>
    </source>
</evidence>
<dbReference type="InterPro" id="IPR010439">
    <property type="entry name" value="MUN_dom"/>
</dbReference>
<dbReference type="GO" id="GO:0030672">
    <property type="term" value="C:synaptic vesicle membrane"/>
    <property type="evidence" value="ECO:0007669"/>
    <property type="project" value="TreeGrafter"/>
</dbReference>
<keyword evidence="5" id="KW-0106">Calcium</keyword>
<dbReference type="OrthoDB" id="5831756at2759"/>
<dbReference type="CDD" id="cd04027">
    <property type="entry name" value="C2B_Munc13"/>
    <property type="match status" value="1"/>
</dbReference>
<dbReference type="Gene3D" id="3.30.60.20">
    <property type="match status" value="1"/>
</dbReference>
<reference evidence="10 11" key="1">
    <citation type="journal article" date="2018" name="Sci. Rep.">
        <title>Genomic signatures of local adaptation to the degree of environmental predictability in rotifers.</title>
        <authorList>
            <person name="Franch-Gras L."/>
            <person name="Hahn C."/>
            <person name="Garcia-Roger E.M."/>
            <person name="Carmona M.J."/>
            <person name="Serra M."/>
            <person name="Gomez A."/>
        </authorList>
    </citation>
    <scope>NUCLEOTIDE SEQUENCE [LARGE SCALE GENOMIC DNA]</scope>
    <source>
        <strain evidence="10">HYR1</strain>
    </source>
</reference>
<dbReference type="GO" id="GO:0005509">
    <property type="term" value="F:calcium ion binding"/>
    <property type="evidence" value="ECO:0007669"/>
    <property type="project" value="InterPro"/>
</dbReference>
<dbReference type="SMART" id="SM00109">
    <property type="entry name" value="C1"/>
    <property type="match status" value="1"/>
</dbReference>
<dbReference type="Gene3D" id="1.10.357.50">
    <property type="match status" value="1"/>
</dbReference>
<dbReference type="PROSITE" id="PS51259">
    <property type="entry name" value="MHD2"/>
    <property type="match status" value="1"/>
</dbReference>
<dbReference type="GO" id="GO:0017075">
    <property type="term" value="F:syntaxin-1 binding"/>
    <property type="evidence" value="ECO:0007669"/>
    <property type="project" value="TreeGrafter"/>
</dbReference>
<dbReference type="GO" id="GO:0016082">
    <property type="term" value="P:synaptic vesicle priming"/>
    <property type="evidence" value="ECO:0007669"/>
    <property type="project" value="TreeGrafter"/>
</dbReference>
<dbReference type="PROSITE" id="PS00479">
    <property type="entry name" value="ZF_DAG_PE_1"/>
    <property type="match status" value="1"/>
</dbReference>
<dbReference type="GO" id="GO:0035249">
    <property type="term" value="P:synaptic transmission, glutamatergic"/>
    <property type="evidence" value="ECO:0007669"/>
    <property type="project" value="TreeGrafter"/>
</dbReference>
<sequence length="1438" mass="164973">MEKTSLAKKFHLVKDSAAMSKDHLGGVSEASSIGKLEASISIKSDSKFGKKNSDRSMNEHFQQRMFSRMVNDCSRQKKEKYKSYHARLLEKYLESGRSRGKMSKMIEYDAYNSDEDSSDCSDSFEQGLFFRYGLASHFVDGTVKLPKWSNKKARRRERSRLASIDLDHNAIVEYKFMQKHKKDIKNRLSHFKNQNFPNISHKTDSGYIGDYYKYYFTYKKSLGDSPLVQSDRNAFYAIDAMPDFPQRRKSIPLVTDLAMALAANKRSTGVPAARTTLNDEELKMHVYKKTLQALIYPISLTTPHDFEICNFTHPTYCYECQGLLWGLARQGLKCRECGVKCHEKCKDLLNADCLQRRAQKSSKHGAEDKTKSLMEAMKEKMRLREKNKPEVFNLIRDVLTVDPKSHIGHMKAVKQSVLDGTSKWSAKLTITVKCAQGLIAKDKSGTSDPYVTVQVGRVKKRTKTVYSNLNPVWDEKFFFECHNSCDRIKVRVWDEDDDIRAKLMQKLTRESDDFLGQTIIEVRTLSGEMDVWYNLEKRTDKSAVSGAIRLHINVEIKGEEKVAPYHVQYTSLHENIFHFICEKNANQVKIPDAKGDDTWKVYFDDPAQEIVDEFAIRYGIESIYQAMTHFSCLSTKYICPGVPAVMSTLLANINAYYAHTTATNAVSASDRFAASNFGKEKFVKLLNQLENSLRIDLSMYRNNFPSSSSERLQDLKSTVDLLTSITFFRMKVQELTSPPRASSTVTKCVTSCLEATYRFLFENCYELYQRNFGSTEPSVSMPMPDEPDELKASVDPDQFGPSCTNNLDFWSYLINLIFSVIEEDKATYTLVLSQFPAELNVGNLSAQTMWSEFCKDLQIALQEHQKIPIQHRSVKSPLYMNLQFRVKLFYNQYIRPIQSDYMPDYYAWFEPFVMNWLNDNDDISMEYLHNAYDKDKQSGFQQTSEHCLFSSSVVDVFTQINQCYDVIKKLECQDQDVQNSYLRRFAFSITKILLGFANVVRREFALFTSQEQVACTLINNMQQLRVQLEKSYESMGGQSLDKQASDILNDLQSQLSKVLDELSAMYSKSLQSTIQKCCEEVCKQLQNVKSSQTSGQGNNSNQKQIQIEADMVIMPLIDFLHNILSQFAKLCDKTVLKRLLKELWKSVINTLERVVILPPISDKSYLSLSANTKIEDAYKFLLSGDSGRAAERNLSPRQCLVMESCLDQIKSFFHANGDGLKKAFIEKSSELSSLQYALSLYTQTTDSLIKTFVRTQNSQDYPAVEEKFGECSIQIDVFTHPVTGEHKVTVKVVAANALKWRTKSMFQPFVECTICGPHLSDKKRQNKTKSKTNNWSPKYNETFHFAIGNEETANMYELHICVKDYCFAREDRVIGINVIKLGNVVEHGSYACWLPLGPRIQMDETGWTILRILSHRTNDELAKEFVQLKSGQRHKEDI</sequence>
<protein>
    <recommendedName>
        <fullName evidence="12">Unc-13-like protein</fullName>
    </recommendedName>
</protein>
<dbReference type="FunFam" id="2.60.40.150:FF:000014">
    <property type="entry name" value="protein unc-13 homolog B"/>
    <property type="match status" value="1"/>
</dbReference>
<gene>
    <name evidence="10" type="ORF">BpHYR1_018351</name>
</gene>
<feature type="domain" description="MHD1" evidence="8">
    <location>
        <begin position="876"/>
        <end position="1000"/>
    </location>
</feature>
<name>A0A3M7PB41_BRAPC</name>
<dbReference type="InterPro" id="IPR046349">
    <property type="entry name" value="C1-like_sf"/>
</dbReference>
<evidence type="ECO:0000256" key="2">
    <source>
        <dbReference type="ARBA" id="ARBA00022737"/>
    </source>
</evidence>
<dbReference type="InterPro" id="IPR027080">
    <property type="entry name" value="Unc-13"/>
</dbReference>
<dbReference type="GO" id="GO:0005516">
    <property type="term" value="F:calmodulin binding"/>
    <property type="evidence" value="ECO:0007669"/>
    <property type="project" value="TreeGrafter"/>
</dbReference>
<evidence type="ECO:0000259" key="8">
    <source>
        <dbReference type="PROSITE" id="PS51258"/>
    </source>
</evidence>
<evidence type="ECO:0000313" key="11">
    <source>
        <dbReference type="Proteomes" id="UP000276133"/>
    </source>
</evidence>
<dbReference type="GO" id="GO:0099525">
    <property type="term" value="P:presynaptic dense core vesicle exocytosis"/>
    <property type="evidence" value="ECO:0007669"/>
    <property type="project" value="TreeGrafter"/>
</dbReference>
<dbReference type="GO" id="GO:0042734">
    <property type="term" value="C:presynaptic membrane"/>
    <property type="evidence" value="ECO:0007669"/>
    <property type="project" value="TreeGrafter"/>
</dbReference>
<evidence type="ECO:0000256" key="5">
    <source>
        <dbReference type="ARBA" id="ARBA00022837"/>
    </source>
</evidence>
<dbReference type="PANTHER" id="PTHR10480:SF12">
    <property type="entry name" value="UNC-13, ISOFORM E"/>
    <property type="match status" value="1"/>
</dbReference>
<dbReference type="GO" id="GO:0061789">
    <property type="term" value="P:dense core granule priming"/>
    <property type="evidence" value="ECO:0007669"/>
    <property type="project" value="TreeGrafter"/>
</dbReference>
<dbReference type="SMART" id="SM01145">
    <property type="entry name" value="DUF1041"/>
    <property type="match status" value="1"/>
</dbReference>
<feature type="domain" description="MHD2" evidence="9">
    <location>
        <begin position="1110"/>
        <end position="1252"/>
    </location>
</feature>
<dbReference type="FunFam" id="1.10.357.50:FF:000001">
    <property type="entry name" value="Protein unc-13 homolog B"/>
    <property type="match status" value="1"/>
</dbReference>
<dbReference type="GO" id="GO:0098831">
    <property type="term" value="C:presynaptic active zone cytoplasmic component"/>
    <property type="evidence" value="ECO:0007669"/>
    <property type="project" value="TreeGrafter"/>
</dbReference>
<dbReference type="PROSITE" id="PS50004">
    <property type="entry name" value="C2"/>
    <property type="match status" value="2"/>
</dbReference>
<dbReference type="GO" id="GO:0031594">
    <property type="term" value="C:neuromuscular junction"/>
    <property type="evidence" value="ECO:0007669"/>
    <property type="project" value="TreeGrafter"/>
</dbReference>
<dbReference type="Gene3D" id="1.20.58.1100">
    <property type="match status" value="1"/>
</dbReference>
<dbReference type="Pfam" id="PF00168">
    <property type="entry name" value="C2"/>
    <property type="match status" value="2"/>
</dbReference>
<dbReference type="FunFam" id="2.60.40.150:FF:000002">
    <property type="entry name" value="Protein unc-13 homolog B"/>
    <property type="match status" value="1"/>
</dbReference>
<keyword evidence="2" id="KW-0677">Repeat</keyword>
<evidence type="ECO:0000259" key="7">
    <source>
        <dbReference type="PROSITE" id="PS50081"/>
    </source>
</evidence>
<dbReference type="Pfam" id="PF06292">
    <property type="entry name" value="MUN"/>
    <property type="match status" value="1"/>
</dbReference>
<dbReference type="GO" id="GO:0043195">
    <property type="term" value="C:terminal bouton"/>
    <property type="evidence" value="ECO:0007669"/>
    <property type="project" value="TreeGrafter"/>
</dbReference>
<evidence type="ECO:0000259" key="6">
    <source>
        <dbReference type="PROSITE" id="PS50004"/>
    </source>
</evidence>
<dbReference type="GO" id="GO:0016081">
    <property type="term" value="P:synaptic vesicle docking"/>
    <property type="evidence" value="ECO:0007669"/>
    <property type="project" value="TreeGrafter"/>
</dbReference>
<dbReference type="GO" id="GO:0005543">
    <property type="term" value="F:phospholipid binding"/>
    <property type="evidence" value="ECO:0007669"/>
    <property type="project" value="InterPro"/>
</dbReference>
<keyword evidence="11" id="KW-1185">Reference proteome</keyword>
<dbReference type="Pfam" id="PF00130">
    <property type="entry name" value="C1_1"/>
    <property type="match status" value="1"/>
</dbReference>
<evidence type="ECO:0000256" key="4">
    <source>
        <dbReference type="ARBA" id="ARBA00022833"/>
    </source>
</evidence>
<dbReference type="PRINTS" id="PR00360">
    <property type="entry name" value="C2DOMAIN"/>
</dbReference>
<dbReference type="Gene3D" id="2.60.40.150">
    <property type="entry name" value="C2 domain"/>
    <property type="match status" value="2"/>
</dbReference>
<keyword evidence="3" id="KW-0863">Zinc-finger</keyword>
<dbReference type="InterPro" id="IPR002219">
    <property type="entry name" value="PKC_DAG/PE"/>
</dbReference>
<evidence type="ECO:0000256" key="1">
    <source>
        <dbReference type="ARBA" id="ARBA00022723"/>
    </source>
</evidence>
<dbReference type="InterPro" id="IPR014770">
    <property type="entry name" value="Munc13_1"/>
</dbReference>
<dbReference type="Proteomes" id="UP000276133">
    <property type="component" value="Unassembled WGS sequence"/>
</dbReference>
<keyword evidence="4" id="KW-0862">Zinc</keyword>
<organism evidence="10 11">
    <name type="scientific">Brachionus plicatilis</name>
    <name type="common">Marine rotifer</name>
    <name type="synonym">Brachionus muelleri</name>
    <dbReference type="NCBI Taxonomy" id="10195"/>
    <lineage>
        <taxon>Eukaryota</taxon>
        <taxon>Metazoa</taxon>
        <taxon>Spiralia</taxon>
        <taxon>Gnathifera</taxon>
        <taxon>Rotifera</taxon>
        <taxon>Eurotatoria</taxon>
        <taxon>Monogononta</taxon>
        <taxon>Pseudotrocha</taxon>
        <taxon>Ploima</taxon>
        <taxon>Brachionidae</taxon>
        <taxon>Brachionus</taxon>
    </lineage>
</organism>
<evidence type="ECO:0008006" key="12">
    <source>
        <dbReference type="Google" id="ProtNLM"/>
    </source>
</evidence>
<evidence type="ECO:0000313" key="10">
    <source>
        <dbReference type="EMBL" id="RMZ96315.1"/>
    </source>
</evidence>
<dbReference type="InterPro" id="IPR000008">
    <property type="entry name" value="C2_dom"/>
</dbReference>
<dbReference type="SMART" id="SM00239">
    <property type="entry name" value="C2"/>
    <property type="match status" value="2"/>
</dbReference>
<dbReference type="InterPro" id="IPR035892">
    <property type="entry name" value="C2_domain_sf"/>
</dbReference>
<dbReference type="PANTHER" id="PTHR10480">
    <property type="entry name" value="PROTEIN UNC-13 HOMOLOG"/>
    <property type="match status" value="1"/>
</dbReference>
<proteinExistence type="predicted"/>
<dbReference type="STRING" id="10195.A0A3M7PB41"/>
<comment type="caution">
    <text evidence="10">The sequence shown here is derived from an EMBL/GenBank/DDBJ whole genome shotgun (WGS) entry which is preliminary data.</text>
</comment>